<accession>A0ABT2J4T1</accession>
<protein>
    <recommendedName>
        <fullName evidence="2">DUF6875 domain-containing protein</fullName>
    </recommendedName>
</protein>
<proteinExistence type="predicted"/>
<name>A0ABT2J4T1_9PSEU</name>
<evidence type="ECO:0000313" key="4">
    <source>
        <dbReference type="Proteomes" id="UP001156441"/>
    </source>
</evidence>
<sequence length="225" mass="24797">MITHPTLDVPPLAEPRDLDGGTIPEALRPWAEPLHDTLAWARQYLCEPHPELGRKGNVCPFADGALSRDTFYMAVCAGKPAGSEEIAETVTHYRDWFLDLPPRTGAGAQFKTILVLFPELTRPDLPVIDAAQRLLKAAYVARGLMIGEFHDGPPDKAGLWNAEFRPLRSPVPLLAIRHMVATDFPFLSLDDDHVAAYLQLFGDRVPPHLRGQVSQASSRLGKALP</sequence>
<evidence type="ECO:0000256" key="1">
    <source>
        <dbReference type="SAM" id="MobiDB-lite"/>
    </source>
</evidence>
<organism evidence="3 4">
    <name type="scientific">Actinophytocola gossypii</name>
    <dbReference type="NCBI Taxonomy" id="2812003"/>
    <lineage>
        <taxon>Bacteria</taxon>
        <taxon>Bacillati</taxon>
        <taxon>Actinomycetota</taxon>
        <taxon>Actinomycetes</taxon>
        <taxon>Pseudonocardiales</taxon>
        <taxon>Pseudonocardiaceae</taxon>
    </lineage>
</organism>
<keyword evidence="4" id="KW-1185">Reference proteome</keyword>
<evidence type="ECO:0000259" key="2">
    <source>
        <dbReference type="Pfam" id="PF21780"/>
    </source>
</evidence>
<comment type="caution">
    <text evidence="3">The sequence shown here is derived from an EMBL/GenBank/DDBJ whole genome shotgun (WGS) entry which is preliminary data.</text>
</comment>
<dbReference type="InterPro" id="IPR049240">
    <property type="entry name" value="DUF6875"/>
</dbReference>
<gene>
    <name evidence="3" type="ORF">JT362_06975</name>
</gene>
<dbReference type="EMBL" id="JAFFZE010000006">
    <property type="protein sequence ID" value="MCT2582860.1"/>
    <property type="molecule type" value="Genomic_DNA"/>
</dbReference>
<feature type="domain" description="DUF6875" evidence="2">
    <location>
        <begin position="36"/>
        <end position="210"/>
    </location>
</feature>
<dbReference type="Proteomes" id="UP001156441">
    <property type="component" value="Unassembled WGS sequence"/>
</dbReference>
<reference evidence="3 4" key="1">
    <citation type="submission" date="2021-02" db="EMBL/GenBank/DDBJ databases">
        <title>Actinophytocola xerophila sp. nov., isolated from soil of cotton cropping field.</title>
        <authorList>
            <person name="Huang R."/>
            <person name="Chen X."/>
            <person name="Ge X."/>
            <person name="Liu W."/>
        </authorList>
    </citation>
    <scope>NUCLEOTIDE SEQUENCE [LARGE SCALE GENOMIC DNA]</scope>
    <source>
        <strain evidence="3 4">S1-96</strain>
    </source>
</reference>
<feature type="region of interest" description="Disordered" evidence="1">
    <location>
        <begin position="1"/>
        <end position="20"/>
    </location>
</feature>
<evidence type="ECO:0000313" key="3">
    <source>
        <dbReference type="EMBL" id="MCT2582860.1"/>
    </source>
</evidence>
<dbReference type="Pfam" id="PF21780">
    <property type="entry name" value="DUF6875"/>
    <property type="match status" value="1"/>
</dbReference>
<dbReference type="RefSeq" id="WP_260190195.1">
    <property type="nucleotide sequence ID" value="NZ_JAFFZE010000006.1"/>
</dbReference>